<comment type="caution">
    <text evidence="1">The sequence shown here is derived from an EMBL/GenBank/DDBJ whole genome shotgun (WGS) entry which is preliminary data.</text>
</comment>
<dbReference type="AlphaFoldDB" id="A0A212F8W2"/>
<organism evidence="1 2">
    <name type="scientific">Danaus plexippus plexippus</name>
    <dbReference type="NCBI Taxonomy" id="278856"/>
    <lineage>
        <taxon>Eukaryota</taxon>
        <taxon>Metazoa</taxon>
        <taxon>Ecdysozoa</taxon>
        <taxon>Arthropoda</taxon>
        <taxon>Hexapoda</taxon>
        <taxon>Insecta</taxon>
        <taxon>Pterygota</taxon>
        <taxon>Neoptera</taxon>
        <taxon>Endopterygota</taxon>
        <taxon>Lepidoptera</taxon>
        <taxon>Glossata</taxon>
        <taxon>Ditrysia</taxon>
        <taxon>Papilionoidea</taxon>
        <taxon>Nymphalidae</taxon>
        <taxon>Danainae</taxon>
        <taxon>Danaini</taxon>
        <taxon>Danaina</taxon>
        <taxon>Danaus</taxon>
        <taxon>Danaus</taxon>
    </lineage>
</organism>
<dbReference type="KEGG" id="dpl:KGM_202666"/>
<name>A0A212F8W2_DANPL</name>
<evidence type="ECO:0000313" key="1">
    <source>
        <dbReference type="EMBL" id="OWR50161.1"/>
    </source>
</evidence>
<proteinExistence type="predicted"/>
<gene>
    <name evidence="1" type="ORF">KGM_202666</name>
</gene>
<keyword evidence="2" id="KW-1185">Reference proteome</keyword>
<dbReference type="Proteomes" id="UP000007151">
    <property type="component" value="Unassembled WGS sequence"/>
</dbReference>
<dbReference type="InParanoid" id="A0A212F8W2"/>
<evidence type="ECO:0000313" key="2">
    <source>
        <dbReference type="Proteomes" id="UP000007151"/>
    </source>
</evidence>
<reference evidence="1 2" key="1">
    <citation type="journal article" date="2011" name="Cell">
        <title>The monarch butterfly genome yields insights into long-distance migration.</title>
        <authorList>
            <person name="Zhan S."/>
            <person name="Merlin C."/>
            <person name="Boore J.L."/>
            <person name="Reppert S.M."/>
        </authorList>
    </citation>
    <scope>NUCLEOTIDE SEQUENCE [LARGE SCALE GENOMIC DNA]</scope>
    <source>
        <strain evidence="1">F-2</strain>
    </source>
</reference>
<sequence>MSDSTNSTNTLLAPDNHLGRWRNITFHLPSNAVSWYHQYVEHCTSSPSHTHTHTQAHYRSHTVCAAVPGAQQLTGGALPSPRGPLLSPSLPPVSPTCLTPPLSWCVRHTPRLVPHPTSNPLFTDGRPVSGAFAVPAASRSFKFNALPMSGL</sequence>
<accession>A0A212F8W2</accession>
<protein>
    <submittedName>
        <fullName evidence="1">Uncharacterized protein</fullName>
    </submittedName>
</protein>
<dbReference type="EMBL" id="AGBW02009670">
    <property type="protein sequence ID" value="OWR50161.1"/>
    <property type="molecule type" value="Genomic_DNA"/>
</dbReference>